<evidence type="ECO:0000313" key="3">
    <source>
        <dbReference type="Proteomes" id="UP000306402"/>
    </source>
</evidence>
<name>A0A5R9L280_9BACT</name>
<dbReference type="SUPFAM" id="SSF109854">
    <property type="entry name" value="DinB/YfiT-like putative metalloenzymes"/>
    <property type="match status" value="1"/>
</dbReference>
<accession>A0A5R9L280</accession>
<dbReference type="AlphaFoldDB" id="A0A5R9L280"/>
<dbReference type="InterPro" id="IPR034660">
    <property type="entry name" value="DinB/YfiT-like"/>
</dbReference>
<comment type="caution">
    <text evidence="2">The sequence shown here is derived from an EMBL/GenBank/DDBJ whole genome shotgun (WGS) entry which is preliminary data.</text>
</comment>
<dbReference type="OrthoDB" id="824606at2"/>
<reference evidence="2 3" key="1">
    <citation type="submission" date="2019-05" db="EMBL/GenBank/DDBJ databases">
        <authorList>
            <person name="Qu J.-H."/>
        </authorList>
    </citation>
    <scope>NUCLEOTIDE SEQUENCE [LARGE SCALE GENOMIC DNA]</scope>
    <source>
        <strain evidence="2 3">T17</strain>
    </source>
</reference>
<feature type="domain" description="DinB-like" evidence="1">
    <location>
        <begin position="14"/>
        <end position="144"/>
    </location>
</feature>
<dbReference type="RefSeq" id="WP_138363634.1">
    <property type="nucleotide sequence ID" value="NZ_VCEJ01000002.1"/>
</dbReference>
<dbReference type="InterPro" id="IPR024775">
    <property type="entry name" value="DinB-like"/>
</dbReference>
<sequence length="158" mass="17487">MEVKTKTGTLLALWKEARTRFSNQLSALTAQDLVRKLPQTQNSVGFLIRHIGDVELLFAKNVFGSRLTVSAKTLIAQQDTGEWTDLPALMQYISESADALEAAIRLQNDQDWETDVVTKEFGVKTKAESLGRIISHTAHHGGQLAIILKYADHLVASN</sequence>
<dbReference type="Proteomes" id="UP000306402">
    <property type="component" value="Unassembled WGS sequence"/>
</dbReference>
<gene>
    <name evidence="2" type="ORF">FEN17_01970</name>
</gene>
<evidence type="ECO:0000313" key="2">
    <source>
        <dbReference type="EMBL" id="TLV02425.1"/>
    </source>
</evidence>
<evidence type="ECO:0000259" key="1">
    <source>
        <dbReference type="Pfam" id="PF12867"/>
    </source>
</evidence>
<protein>
    <submittedName>
        <fullName evidence="2">DinB family protein</fullName>
    </submittedName>
</protein>
<keyword evidence="3" id="KW-1185">Reference proteome</keyword>
<dbReference type="Pfam" id="PF12867">
    <property type="entry name" value="DinB_2"/>
    <property type="match status" value="1"/>
</dbReference>
<dbReference type="EMBL" id="VCEJ01000002">
    <property type="protein sequence ID" value="TLV02425.1"/>
    <property type="molecule type" value="Genomic_DNA"/>
</dbReference>
<proteinExistence type="predicted"/>
<dbReference type="Gene3D" id="1.20.120.450">
    <property type="entry name" value="dinb family like domain"/>
    <property type="match status" value="1"/>
</dbReference>
<organism evidence="2 3">
    <name type="scientific">Dyadobacter luticola</name>
    <dbReference type="NCBI Taxonomy" id="1979387"/>
    <lineage>
        <taxon>Bacteria</taxon>
        <taxon>Pseudomonadati</taxon>
        <taxon>Bacteroidota</taxon>
        <taxon>Cytophagia</taxon>
        <taxon>Cytophagales</taxon>
        <taxon>Spirosomataceae</taxon>
        <taxon>Dyadobacter</taxon>
    </lineage>
</organism>